<reference evidence="1 2" key="1">
    <citation type="submission" date="2018-01" db="EMBL/GenBank/DDBJ databases">
        <title>Draft genome sequence of Jishengella endophytica.</title>
        <authorList>
            <person name="Sahin N."/>
            <person name="Ay H."/>
            <person name="Saygin H."/>
        </authorList>
    </citation>
    <scope>NUCLEOTIDE SEQUENCE [LARGE SCALE GENOMIC DNA]</scope>
    <source>
        <strain evidence="1 2">DSM 45430</strain>
    </source>
</reference>
<dbReference type="Proteomes" id="UP000248627">
    <property type="component" value="Unassembled WGS sequence"/>
</dbReference>
<gene>
    <name evidence="1" type="ORF">C1I93_29260</name>
</gene>
<dbReference type="EMBL" id="POTX01000376">
    <property type="protein sequence ID" value="PZF84652.1"/>
    <property type="molecule type" value="Genomic_DNA"/>
</dbReference>
<evidence type="ECO:0000313" key="1">
    <source>
        <dbReference type="EMBL" id="PZF84652.1"/>
    </source>
</evidence>
<keyword evidence="2" id="KW-1185">Reference proteome</keyword>
<organism evidence="1 2">
    <name type="scientific">Micromonospora endophytica</name>
    <dbReference type="NCBI Taxonomy" id="515350"/>
    <lineage>
        <taxon>Bacteria</taxon>
        <taxon>Bacillati</taxon>
        <taxon>Actinomycetota</taxon>
        <taxon>Actinomycetes</taxon>
        <taxon>Micromonosporales</taxon>
        <taxon>Micromonosporaceae</taxon>
        <taxon>Micromonospora</taxon>
    </lineage>
</organism>
<sequence length="42" mass="4535">GQRGEGVGSHWWKQLTAADFQTCQLSDPAASPAGTYARPSDW</sequence>
<protein>
    <submittedName>
        <fullName evidence="1">NYN domain-containing protein</fullName>
    </submittedName>
</protein>
<feature type="non-terminal residue" evidence="1">
    <location>
        <position position="1"/>
    </location>
</feature>
<comment type="caution">
    <text evidence="1">The sequence shown here is derived from an EMBL/GenBank/DDBJ whole genome shotgun (WGS) entry which is preliminary data.</text>
</comment>
<proteinExistence type="predicted"/>
<name>A0A2W2BF91_9ACTN</name>
<dbReference type="AlphaFoldDB" id="A0A2W2BF91"/>
<accession>A0A2W2BF91</accession>
<evidence type="ECO:0000313" key="2">
    <source>
        <dbReference type="Proteomes" id="UP000248627"/>
    </source>
</evidence>